<keyword evidence="3" id="KW-1185">Reference proteome</keyword>
<dbReference type="EMBL" id="PDJI01000001">
    <property type="protein sequence ID" value="PFG45122.1"/>
    <property type="molecule type" value="Genomic_DNA"/>
</dbReference>
<evidence type="ECO:0000313" key="3">
    <source>
        <dbReference type="Proteomes" id="UP000222106"/>
    </source>
</evidence>
<protein>
    <submittedName>
        <fullName evidence="2">Helix-turn-helix protein</fullName>
    </submittedName>
</protein>
<dbReference type="Proteomes" id="UP000222106">
    <property type="component" value="Unassembled WGS sequence"/>
</dbReference>
<gene>
    <name evidence="2" type="ORF">ATJ97_0043</name>
</gene>
<evidence type="ECO:0000313" key="2">
    <source>
        <dbReference type="EMBL" id="PFG45122.1"/>
    </source>
</evidence>
<dbReference type="InterPro" id="IPR032791">
    <property type="entry name" value="YhfZ_C"/>
</dbReference>
<dbReference type="AlphaFoldDB" id="A0A2A9F3J4"/>
<dbReference type="Gene3D" id="3.40.190.10">
    <property type="entry name" value="Periplasmic binding protein-like II"/>
    <property type="match status" value="2"/>
</dbReference>
<sequence>MATNSSSPVAIASAKLQRATETVLRSIAIDALALGAGMTLPKGDSYRERLGVGAGTVQQAFQILATAEALTTQSRGHLGRQIVESRIDRLWQIAELDPVRLVLPPRGPLEVRAMAEFSATSFRRLDIPYAIAHRRGASERIDAVRAGDADVAIVSSGVAAQLVGANDPDLEQLVHAEGTFYAPNRLLVLGGEGRRVAIDSNSWDQRRLTELEFPEEEGFEYVEVDFPRVPVEILRGNVDVGIWHEMQTLISPTLAGLHVRQPRRAATHTMLEQSSAAVMLVSKARPELQSVLGSLHNRDFARRVSELTSLPDDSPELLDLFWTV</sequence>
<proteinExistence type="predicted"/>
<dbReference type="Pfam" id="PF14503">
    <property type="entry name" value="YhfZ_C"/>
    <property type="match status" value="1"/>
</dbReference>
<organism evidence="2 3">
    <name type="scientific">Georgenia soli</name>
    <dbReference type="NCBI Taxonomy" id="638953"/>
    <lineage>
        <taxon>Bacteria</taxon>
        <taxon>Bacillati</taxon>
        <taxon>Actinomycetota</taxon>
        <taxon>Actinomycetes</taxon>
        <taxon>Micrococcales</taxon>
        <taxon>Bogoriellaceae</taxon>
        <taxon>Georgenia</taxon>
    </lineage>
</organism>
<name>A0A2A9F3J4_9MICO</name>
<comment type="caution">
    <text evidence="2">The sequence shown here is derived from an EMBL/GenBank/DDBJ whole genome shotgun (WGS) entry which is preliminary data.</text>
</comment>
<dbReference type="SUPFAM" id="SSF53850">
    <property type="entry name" value="Periplasmic binding protein-like II"/>
    <property type="match status" value="1"/>
</dbReference>
<reference evidence="2 3" key="1">
    <citation type="submission" date="2017-10" db="EMBL/GenBank/DDBJ databases">
        <title>Sequencing the genomes of 1000 actinobacteria strains.</title>
        <authorList>
            <person name="Klenk H.-P."/>
        </authorList>
    </citation>
    <scope>NUCLEOTIDE SEQUENCE [LARGE SCALE GENOMIC DNA]</scope>
    <source>
        <strain evidence="2 3">DSM 21838</strain>
    </source>
</reference>
<evidence type="ECO:0000259" key="1">
    <source>
        <dbReference type="Pfam" id="PF14503"/>
    </source>
</evidence>
<accession>A0A2A9F3J4</accession>
<feature type="domain" description="Uncharacterised protein YhfZ C-terminal" evidence="1">
    <location>
        <begin position="89"/>
        <end position="297"/>
    </location>
</feature>